<name>A0A1I6L4B3_9RHOB</name>
<keyword evidence="3" id="KW-0812">Transmembrane</keyword>
<proteinExistence type="inferred from homology"/>
<dbReference type="InterPro" id="IPR006143">
    <property type="entry name" value="RND_pump_MFP"/>
</dbReference>
<dbReference type="RefSeq" id="WP_090202759.1">
    <property type="nucleotide sequence ID" value="NZ_FOZM01000001.1"/>
</dbReference>
<reference evidence="6 7" key="1">
    <citation type="submission" date="2016-10" db="EMBL/GenBank/DDBJ databases">
        <authorList>
            <person name="de Groot N.N."/>
        </authorList>
    </citation>
    <scope>NUCLEOTIDE SEQUENCE [LARGE SCALE GENOMIC DNA]</scope>
    <source>
        <strain evidence="6 7">DSM 29433</strain>
    </source>
</reference>
<evidence type="ECO:0000256" key="1">
    <source>
        <dbReference type="ARBA" id="ARBA00009477"/>
    </source>
</evidence>
<dbReference type="OrthoDB" id="9806939at2"/>
<dbReference type="Gene3D" id="2.40.50.100">
    <property type="match status" value="1"/>
</dbReference>
<dbReference type="NCBIfam" id="TIGR01730">
    <property type="entry name" value="RND_mfp"/>
    <property type="match status" value="1"/>
</dbReference>
<feature type="domain" description="CusB-like beta-barrel" evidence="5">
    <location>
        <begin position="223"/>
        <end position="292"/>
    </location>
</feature>
<dbReference type="Gene3D" id="1.10.287.470">
    <property type="entry name" value="Helix hairpin bin"/>
    <property type="match status" value="1"/>
</dbReference>
<evidence type="ECO:0000259" key="5">
    <source>
        <dbReference type="Pfam" id="PF25954"/>
    </source>
</evidence>
<keyword evidence="3" id="KW-1133">Transmembrane helix</keyword>
<feature type="coiled-coil region" evidence="2">
    <location>
        <begin position="127"/>
        <end position="188"/>
    </location>
</feature>
<evidence type="ECO:0000313" key="6">
    <source>
        <dbReference type="EMBL" id="SFR98323.1"/>
    </source>
</evidence>
<evidence type="ECO:0000313" key="7">
    <source>
        <dbReference type="Proteomes" id="UP000198926"/>
    </source>
</evidence>
<dbReference type="AlphaFoldDB" id="A0A1I6L4B3"/>
<dbReference type="InterPro" id="IPR058625">
    <property type="entry name" value="MdtA-like_BSH"/>
</dbReference>
<comment type="similarity">
    <text evidence="1">Belongs to the membrane fusion protein (MFP) (TC 8.A.1) family.</text>
</comment>
<organism evidence="6 7">
    <name type="scientific">Yoonia litorea</name>
    <dbReference type="NCBI Taxonomy" id="1123755"/>
    <lineage>
        <taxon>Bacteria</taxon>
        <taxon>Pseudomonadati</taxon>
        <taxon>Pseudomonadota</taxon>
        <taxon>Alphaproteobacteria</taxon>
        <taxon>Rhodobacterales</taxon>
        <taxon>Paracoccaceae</taxon>
        <taxon>Yoonia</taxon>
    </lineage>
</organism>
<dbReference type="EMBL" id="FOZM01000001">
    <property type="protein sequence ID" value="SFR98323.1"/>
    <property type="molecule type" value="Genomic_DNA"/>
</dbReference>
<sequence length="381" mass="39934">MSGETTPDLTGKLSFDSDRGAGRSKWIAALLVLLLIGWMGSGFVAPTAEEASSEPDPITADAISVAVTPSQAQDVQLVLSAEGQSEPDRLARVQSEAAGQVVSVNASRGDFVEAGQELGRIASDTFAAQVTQASTQLEQARRDLENALALQERGVATEDRVSRARAGEAAAQAALTAAQEQLENAIIRAPFAGRLNDLTLDEGEFVDAGDIVAEVLDNDPLTVVIQVPQQALSRIETGQAAQVQFITGEERVGQVSFIGGNADQQTRTFRVEVTVDNPQSRMPAGLSARVILPTGEARGHFISPAILSLGTNGELGVKTVDADNRVVFSDVAIVRAQTDGIWITGLPETADIITVGQGFVSAGDRVNPQYAGSDMTAEAGQ</sequence>
<dbReference type="Gene3D" id="2.40.30.170">
    <property type="match status" value="1"/>
</dbReference>
<keyword evidence="2" id="KW-0175">Coiled coil</keyword>
<feature type="domain" description="Multidrug resistance protein MdtA-like barrel-sandwich hybrid" evidence="4">
    <location>
        <begin position="90"/>
        <end position="215"/>
    </location>
</feature>
<dbReference type="GO" id="GO:1990281">
    <property type="term" value="C:efflux pump complex"/>
    <property type="evidence" value="ECO:0007669"/>
    <property type="project" value="TreeGrafter"/>
</dbReference>
<dbReference type="Proteomes" id="UP000198926">
    <property type="component" value="Unassembled WGS sequence"/>
</dbReference>
<protein>
    <submittedName>
        <fullName evidence="6">Membrane fusion protein, multidrug efflux system</fullName>
    </submittedName>
</protein>
<dbReference type="InterPro" id="IPR058792">
    <property type="entry name" value="Beta-barrel_RND_2"/>
</dbReference>
<evidence type="ECO:0000256" key="2">
    <source>
        <dbReference type="SAM" id="Coils"/>
    </source>
</evidence>
<evidence type="ECO:0000259" key="4">
    <source>
        <dbReference type="Pfam" id="PF25917"/>
    </source>
</evidence>
<evidence type="ECO:0000256" key="3">
    <source>
        <dbReference type="SAM" id="Phobius"/>
    </source>
</evidence>
<dbReference type="SUPFAM" id="SSF111369">
    <property type="entry name" value="HlyD-like secretion proteins"/>
    <property type="match status" value="1"/>
</dbReference>
<dbReference type="STRING" id="1123755.SAMN05444714_0168"/>
<feature type="transmembrane region" description="Helical" evidence="3">
    <location>
        <begin position="26"/>
        <end position="45"/>
    </location>
</feature>
<dbReference type="PANTHER" id="PTHR30469">
    <property type="entry name" value="MULTIDRUG RESISTANCE PROTEIN MDTA"/>
    <property type="match status" value="1"/>
</dbReference>
<accession>A0A1I6L4B3</accession>
<dbReference type="Pfam" id="PF25917">
    <property type="entry name" value="BSH_RND"/>
    <property type="match status" value="1"/>
</dbReference>
<keyword evidence="7" id="KW-1185">Reference proteome</keyword>
<dbReference type="Pfam" id="PF25954">
    <property type="entry name" value="Beta-barrel_RND_2"/>
    <property type="match status" value="1"/>
</dbReference>
<dbReference type="PANTHER" id="PTHR30469:SF29">
    <property type="entry name" value="BLR2860 PROTEIN"/>
    <property type="match status" value="1"/>
</dbReference>
<keyword evidence="3" id="KW-0472">Membrane</keyword>
<dbReference type="GO" id="GO:0015562">
    <property type="term" value="F:efflux transmembrane transporter activity"/>
    <property type="evidence" value="ECO:0007669"/>
    <property type="project" value="TreeGrafter"/>
</dbReference>
<gene>
    <name evidence="6" type="ORF">SAMN05444714_0168</name>
</gene>